<keyword evidence="3" id="KW-0813">Transport</keyword>
<sequence length="500" mass="54585">MSNFDRRSVLKAGLGGAALLAGPGIVPVRAAEWTNTPEPNASIRVLRWKQFIQAEFDKFAEQTKKFSEKTGVKIKLEAESWEDIRPKAAVAANVGAGPDLIIGTLDDPHKFPEKLIDVTDVADYLGAQYGGWYPVAERYGKKGNSWIAIPQGATGGCLNYRISHVKAAGFEEFPKDTAGFLKLCQALKKNNTPAGFALGHATGDANGWCQWALWAFGGKVVNDKNEVVIDSPETIAALEYVKQLYETFIPGVLSWNDSNNNKAFLNGELSLTLNGISIWTVGKNSTDPKQQEIAKDMNPRADADRPRGRIDRAAERAGLLRLQALEVSQGGQGIHQVHDGQGELRRLGGRFQRLRVAAAAGLQRQPGVDVGSEDHPVSRLPEALPRQRLCRRSRLRLRGRNGRLCRRRHVRGSRLGLGDAEAGGSARRRARQALLSGLISSNLGGVRFAGRRDLSPEGNPTWQSWPSPLSRRSSKAACGPEHSRAGIVSARCSWCRRSPS</sequence>
<dbReference type="Proteomes" id="UP001549291">
    <property type="component" value="Unassembled WGS sequence"/>
</dbReference>
<dbReference type="PROSITE" id="PS51318">
    <property type="entry name" value="TAT"/>
    <property type="match status" value="1"/>
</dbReference>
<name>A0ABV2S074_BRAJP</name>
<comment type="similarity">
    <text evidence="2">Belongs to the bacterial solute-binding protein 1 family.</text>
</comment>
<keyword evidence="4" id="KW-0732">Signal</keyword>
<dbReference type="InterPro" id="IPR050490">
    <property type="entry name" value="Bact_solute-bd_prot1"/>
</dbReference>
<keyword evidence="8" id="KW-1185">Reference proteome</keyword>
<dbReference type="SUPFAM" id="SSF53850">
    <property type="entry name" value="Periplasmic binding protein-like II"/>
    <property type="match status" value="1"/>
</dbReference>
<comment type="caution">
    <text evidence="7">The sequence shown here is derived from an EMBL/GenBank/DDBJ whole genome shotgun (WGS) entry which is preliminary data.</text>
</comment>
<protein>
    <recommendedName>
        <fullName evidence="9">ABC transporter substrate-binding protein</fullName>
    </recommendedName>
</protein>
<evidence type="ECO:0000256" key="3">
    <source>
        <dbReference type="ARBA" id="ARBA00022448"/>
    </source>
</evidence>
<dbReference type="InterPro" id="IPR006311">
    <property type="entry name" value="TAT_signal"/>
</dbReference>
<evidence type="ECO:0000313" key="7">
    <source>
        <dbReference type="EMBL" id="MET4722554.1"/>
    </source>
</evidence>
<dbReference type="PANTHER" id="PTHR43649">
    <property type="entry name" value="ARABINOSE-BINDING PROTEIN-RELATED"/>
    <property type="match status" value="1"/>
</dbReference>
<accession>A0ABV2S074</accession>
<dbReference type="InterPro" id="IPR006059">
    <property type="entry name" value="SBP"/>
</dbReference>
<evidence type="ECO:0000256" key="5">
    <source>
        <dbReference type="ARBA" id="ARBA00022764"/>
    </source>
</evidence>
<evidence type="ECO:0000256" key="6">
    <source>
        <dbReference type="SAM" id="MobiDB-lite"/>
    </source>
</evidence>
<evidence type="ECO:0008006" key="9">
    <source>
        <dbReference type="Google" id="ProtNLM"/>
    </source>
</evidence>
<dbReference type="EMBL" id="JBEPTQ010000002">
    <property type="protein sequence ID" value="MET4722554.1"/>
    <property type="molecule type" value="Genomic_DNA"/>
</dbReference>
<dbReference type="PANTHER" id="PTHR43649:SF34">
    <property type="entry name" value="ABC TRANSPORTER PERIPLASMIC-BINDING PROTEIN YCJN-RELATED"/>
    <property type="match status" value="1"/>
</dbReference>
<proteinExistence type="inferred from homology"/>
<evidence type="ECO:0000313" key="8">
    <source>
        <dbReference type="Proteomes" id="UP001549291"/>
    </source>
</evidence>
<gene>
    <name evidence="7" type="ORF">ABIF63_006660</name>
</gene>
<reference evidence="7 8" key="1">
    <citation type="submission" date="2024-06" db="EMBL/GenBank/DDBJ databases">
        <title>Genomic Encyclopedia of Type Strains, Phase V (KMG-V): Genome sequencing to study the core and pangenomes of soil and plant-associated prokaryotes.</title>
        <authorList>
            <person name="Whitman W."/>
        </authorList>
    </citation>
    <scope>NUCLEOTIDE SEQUENCE [LARGE SCALE GENOMIC DNA]</scope>
    <source>
        <strain evidence="7 8">USDA 160</strain>
    </source>
</reference>
<organism evidence="7 8">
    <name type="scientific">Bradyrhizobium japonicum</name>
    <dbReference type="NCBI Taxonomy" id="375"/>
    <lineage>
        <taxon>Bacteria</taxon>
        <taxon>Pseudomonadati</taxon>
        <taxon>Pseudomonadota</taxon>
        <taxon>Alphaproteobacteria</taxon>
        <taxon>Hyphomicrobiales</taxon>
        <taxon>Nitrobacteraceae</taxon>
        <taxon>Bradyrhizobium</taxon>
    </lineage>
</organism>
<dbReference type="Pfam" id="PF13416">
    <property type="entry name" value="SBP_bac_8"/>
    <property type="match status" value="1"/>
</dbReference>
<evidence type="ECO:0000256" key="2">
    <source>
        <dbReference type="ARBA" id="ARBA00008520"/>
    </source>
</evidence>
<feature type="region of interest" description="Disordered" evidence="6">
    <location>
        <begin position="451"/>
        <end position="480"/>
    </location>
</feature>
<feature type="compositionally biased region" description="Polar residues" evidence="6">
    <location>
        <begin position="458"/>
        <end position="471"/>
    </location>
</feature>
<dbReference type="Gene3D" id="3.40.190.10">
    <property type="entry name" value="Periplasmic binding protein-like II"/>
    <property type="match status" value="1"/>
</dbReference>
<keyword evidence="5" id="KW-0574">Periplasm</keyword>
<comment type="subcellular location">
    <subcellularLocation>
        <location evidence="1">Periplasm</location>
    </subcellularLocation>
</comment>
<evidence type="ECO:0000256" key="1">
    <source>
        <dbReference type="ARBA" id="ARBA00004418"/>
    </source>
</evidence>
<evidence type="ECO:0000256" key="4">
    <source>
        <dbReference type="ARBA" id="ARBA00022729"/>
    </source>
</evidence>